<dbReference type="SUPFAM" id="SSF53187">
    <property type="entry name" value="Zn-dependent exopeptidases"/>
    <property type="match status" value="1"/>
</dbReference>
<gene>
    <name evidence="4" type="ORF">Ga0080574_TMP90</name>
</gene>
<dbReference type="PANTHER" id="PTHR43270">
    <property type="entry name" value="BETA-ALA-HIS DIPEPTIDASE"/>
    <property type="match status" value="1"/>
</dbReference>
<organism evidence="4 5">
    <name type="scientific">Salipiger abyssi</name>
    <dbReference type="NCBI Taxonomy" id="1250539"/>
    <lineage>
        <taxon>Bacteria</taxon>
        <taxon>Pseudomonadati</taxon>
        <taxon>Pseudomonadota</taxon>
        <taxon>Alphaproteobacteria</taxon>
        <taxon>Rhodobacterales</taxon>
        <taxon>Roseobacteraceae</taxon>
        <taxon>Salipiger</taxon>
    </lineage>
</organism>
<dbReference type="Pfam" id="PF01546">
    <property type="entry name" value="Peptidase_M20"/>
    <property type="match status" value="1"/>
</dbReference>
<keyword evidence="4" id="KW-0808">Transferase</keyword>
<geneLocation type="plasmid" evidence="5">
    <name>ppaby5</name>
</geneLocation>
<dbReference type="NCBIfam" id="NF005478">
    <property type="entry name" value="PRK07079.1"/>
    <property type="match status" value="1"/>
</dbReference>
<keyword evidence="5" id="KW-1185">Reference proteome</keyword>
<dbReference type="KEGG" id="paby:Ga0080574_TMP90"/>
<evidence type="ECO:0000313" key="4">
    <source>
        <dbReference type="EMBL" id="APZ50424.1"/>
    </source>
</evidence>
<dbReference type="RefSeq" id="WP_076694060.1">
    <property type="nucleotide sequence ID" value="NZ_CP015089.1"/>
</dbReference>
<dbReference type="Gene3D" id="3.30.70.360">
    <property type="match status" value="1"/>
</dbReference>
<dbReference type="EMBL" id="CP015089">
    <property type="protein sequence ID" value="APZ50424.1"/>
    <property type="molecule type" value="Genomic_DNA"/>
</dbReference>
<dbReference type="PANTHER" id="PTHR43270:SF12">
    <property type="entry name" value="SUCCINYL-DIAMINOPIMELATE DESUCCINYLASE"/>
    <property type="match status" value="1"/>
</dbReference>
<keyword evidence="4" id="KW-0614">Plasmid</keyword>
<dbReference type="InterPro" id="IPR002933">
    <property type="entry name" value="Peptidase_M20"/>
</dbReference>
<dbReference type="EC" id="2.3.2.2" evidence="4"/>
<keyword evidence="2" id="KW-0479">Metal-binding</keyword>
<reference evidence="4 5" key="1">
    <citation type="submission" date="2016-04" db="EMBL/GenBank/DDBJ databases">
        <title>Deep-sea bacteria in the southern Pacific.</title>
        <authorList>
            <person name="Tang K."/>
        </authorList>
    </citation>
    <scope>NUCLEOTIDE SEQUENCE [LARGE SCALE GENOMIC DNA]</scope>
    <source>
        <strain evidence="4 5">JLT2014</strain>
        <plasmid evidence="5">ppaby5</plasmid>
    </source>
</reference>
<proteinExistence type="predicted"/>
<dbReference type="GO" id="GO:0103068">
    <property type="term" value="F:leukotriene C4 gamma-glutamyl transferase activity"/>
    <property type="evidence" value="ECO:0007669"/>
    <property type="project" value="UniProtKB-EC"/>
</dbReference>
<dbReference type="AlphaFoldDB" id="A0A1P8ULZ8"/>
<evidence type="ECO:0000256" key="2">
    <source>
        <dbReference type="ARBA" id="ARBA00022723"/>
    </source>
</evidence>
<evidence type="ECO:0000313" key="5">
    <source>
        <dbReference type="Proteomes" id="UP000187059"/>
    </source>
</evidence>
<dbReference type="InterPro" id="IPR051458">
    <property type="entry name" value="Cyt/Met_Dipeptidase"/>
</dbReference>
<keyword evidence="1" id="KW-0645">Protease</keyword>
<evidence type="ECO:0000256" key="3">
    <source>
        <dbReference type="ARBA" id="ARBA00022801"/>
    </source>
</evidence>
<dbReference type="OrthoDB" id="9761532at2"/>
<name>A0A1P8ULZ8_9RHOB</name>
<dbReference type="GO" id="GO:0046872">
    <property type="term" value="F:metal ion binding"/>
    <property type="evidence" value="ECO:0007669"/>
    <property type="project" value="UniProtKB-KW"/>
</dbReference>
<evidence type="ECO:0000256" key="1">
    <source>
        <dbReference type="ARBA" id="ARBA00022670"/>
    </source>
</evidence>
<dbReference type="Proteomes" id="UP000187059">
    <property type="component" value="Plasmid pPABY5"/>
</dbReference>
<keyword evidence="3" id="KW-0378">Hydrolase</keyword>
<dbReference type="Gene3D" id="3.40.630.10">
    <property type="entry name" value="Zn peptidases"/>
    <property type="match status" value="1"/>
</dbReference>
<keyword evidence="4" id="KW-0012">Acyltransferase</keyword>
<accession>A0A1P8ULZ8</accession>
<sequence length="462" mass="49950">MAIRDTALAKITEYFDSGRFRSELAALVARPTESQDPRGTPHLMGYLTEAMVPMLSGMGFTTELFDNPQPGAGPLLVAQRIEDPALPTVLVYGHGDVIRAQEDQWREGLSPFELTEEGDRLYGRGSADNKVQHLINIRAMAALIEAQGRLGFNAKVLIEMGEENGSPGLKQFCEEHKELLASDVLIASDGPRLSPEAPTIFTGSRGGSLFDLRVDLREGAHHSGNFGGLLADPAIILAHALACITDERGQIAVPEWRPDSLTPRIREVLSVLPGVESGIALDPDWGEESLTMSERVFGWNSFAVLAMVSGVPEAPVNAISGWARATCQLRFVVGTDPDDILPALRRHLDKHGFDKVEIVPSDRGAFPATRLDPDHPWVRFATASLERSTGTAPHILPNLGGSLPNDCFAEVLALPTIWVPHSYAGCNQHAPNEHVLKSLSRQALLGMTGLFADLAEHGAPEA</sequence>
<protein>
    <submittedName>
        <fullName evidence="4">Gamma-glutamyltransferase 1</fullName>
        <ecNumber evidence="4">2.3.2.2</ecNumber>
    </submittedName>
</protein>
<dbReference type="GO" id="GO:0006508">
    <property type="term" value="P:proteolysis"/>
    <property type="evidence" value="ECO:0007669"/>
    <property type="project" value="UniProtKB-KW"/>
</dbReference>
<dbReference type="GO" id="GO:0008233">
    <property type="term" value="F:peptidase activity"/>
    <property type="evidence" value="ECO:0007669"/>
    <property type="project" value="UniProtKB-KW"/>
</dbReference>